<feature type="non-terminal residue" evidence="2">
    <location>
        <position position="73"/>
    </location>
</feature>
<evidence type="ECO:0000313" key="2">
    <source>
        <dbReference type="EMBL" id="GFH33721.1"/>
    </source>
</evidence>
<proteinExistence type="predicted"/>
<feature type="region of interest" description="Disordered" evidence="1">
    <location>
        <begin position="15"/>
        <end position="34"/>
    </location>
</feature>
<dbReference type="Proteomes" id="UP000485058">
    <property type="component" value="Unassembled WGS sequence"/>
</dbReference>
<evidence type="ECO:0000256" key="1">
    <source>
        <dbReference type="SAM" id="MobiDB-lite"/>
    </source>
</evidence>
<evidence type="ECO:0000313" key="3">
    <source>
        <dbReference type="Proteomes" id="UP000485058"/>
    </source>
</evidence>
<keyword evidence="3" id="KW-1185">Reference proteome</keyword>
<gene>
    <name evidence="2" type="ORF">HaLaN_33131</name>
</gene>
<comment type="caution">
    <text evidence="2">The sequence shown here is derived from an EMBL/GenBank/DDBJ whole genome shotgun (WGS) entry which is preliminary data.</text>
</comment>
<accession>A0A6A0ANC7</accession>
<feature type="non-terminal residue" evidence="2">
    <location>
        <position position="1"/>
    </location>
</feature>
<dbReference type="EMBL" id="BLLF01009426">
    <property type="protein sequence ID" value="GFH33721.1"/>
    <property type="molecule type" value="Genomic_DNA"/>
</dbReference>
<name>A0A6A0ANC7_HAELA</name>
<dbReference type="AlphaFoldDB" id="A0A6A0ANC7"/>
<organism evidence="2 3">
    <name type="scientific">Haematococcus lacustris</name>
    <name type="common">Green alga</name>
    <name type="synonym">Haematococcus pluvialis</name>
    <dbReference type="NCBI Taxonomy" id="44745"/>
    <lineage>
        <taxon>Eukaryota</taxon>
        <taxon>Viridiplantae</taxon>
        <taxon>Chlorophyta</taxon>
        <taxon>core chlorophytes</taxon>
        <taxon>Chlorophyceae</taxon>
        <taxon>CS clade</taxon>
        <taxon>Chlamydomonadales</taxon>
        <taxon>Haematococcaceae</taxon>
        <taxon>Haematococcus</taxon>
    </lineage>
</organism>
<reference evidence="2 3" key="1">
    <citation type="submission" date="2020-02" db="EMBL/GenBank/DDBJ databases">
        <title>Draft genome sequence of Haematococcus lacustris strain NIES-144.</title>
        <authorList>
            <person name="Morimoto D."/>
            <person name="Nakagawa S."/>
            <person name="Yoshida T."/>
            <person name="Sawayama S."/>
        </authorList>
    </citation>
    <scope>NUCLEOTIDE SEQUENCE [LARGE SCALE GENOMIC DNA]</scope>
    <source>
        <strain evidence="2 3">NIES-144</strain>
    </source>
</reference>
<protein>
    <submittedName>
        <fullName evidence="2">Uncharacterized protein</fullName>
    </submittedName>
</protein>
<sequence length="73" mass="7629">AWDTFLYVFEGPPETCSANPGTSAELTNDDDSSSCGELQSRVNFTALPGITYYVVVEPYSSGSGSAALSIVSV</sequence>
<feature type="compositionally biased region" description="Polar residues" evidence="1">
    <location>
        <begin position="16"/>
        <end position="26"/>
    </location>
</feature>